<organism evidence="14 15">
    <name type="scientific">Puccinia coronata f. sp. avenae</name>
    <dbReference type="NCBI Taxonomy" id="200324"/>
    <lineage>
        <taxon>Eukaryota</taxon>
        <taxon>Fungi</taxon>
        <taxon>Dikarya</taxon>
        <taxon>Basidiomycota</taxon>
        <taxon>Pucciniomycotina</taxon>
        <taxon>Pucciniomycetes</taxon>
        <taxon>Pucciniales</taxon>
        <taxon>Pucciniaceae</taxon>
        <taxon>Puccinia</taxon>
    </lineage>
</organism>
<dbReference type="GO" id="GO:0005886">
    <property type="term" value="C:plasma membrane"/>
    <property type="evidence" value="ECO:0007669"/>
    <property type="project" value="TreeGrafter"/>
</dbReference>
<dbReference type="Gene3D" id="1.10.246.130">
    <property type="match status" value="1"/>
</dbReference>
<comment type="catalytic activity">
    <reaction evidence="1">
        <text>an S-substituted glutathione + H2O = an S-substituted L-cysteinylglycine + L-glutamate</text>
        <dbReference type="Rhea" id="RHEA:59468"/>
        <dbReference type="ChEBI" id="CHEBI:15377"/>
        <dbReference type="ChEBI" id="CHEBI:29985"/>
        <dbReference type="ChEBI" id="CHEBI:90779"/>
        <dbReference type="ChEBI" id="CHEBI:143103"/>
        <dbReference type="EC" id="3.4.19.13"/>
    </reaction>
</comment>
<evidence type="ECO:0000256" key="9">
    <source>
        <dbReference type="ARBA" id="ARBA00023315"/>
    </source>
</evidence>
<reference evidence="14 15" key="1">
    <citation type="submission" date="2017-11" db="EMBL/GenBank/DDBJ databases">
        <title>De novo assembly and phasing of dikaryotic genomes from two isolates of Puccinia coronata f. sp. avenae, the causal agent of oat crown rust.</title>
        <authorList>
            <person name="Miller M.E."/>
            <person name="Zhang Y."/>
            <person name="Omidvar V."/>
            <person name="Sperschneider J."/>
            <person name="Schwessinger B."/>
            <person name="Raley C."/>
            <person name="Palmer J.M."/>
            <person name="Garnica D."/>
            <person name="Upadhyaya N."/>
            <person name="Rathjen J."/>
            <person name="Taylor J.M."/>
            <person name="Park R.F."/>
            <person name="Dodds P.N."/>
            <person name="Hirsch C.D."/>
            <person name="Kianian S.F."/>
            <person name="Figueroa M."/>
        </authorList>
    </citation>
    <scope>NUCLEOTIDE SEQUENCE [LARGE SCALE GENOMIC DNA]</scope>
    <source>
        <strain evidence="14">12NC29</strain>
    </source>
</reference>
<feature type="compositionally biased region" description="Polar residues" evidence="13">
    <location>
        <begin position="10"/>
        <end position="20"/>
    </location>
</feature>
<comment type="pathway">
    <text evidence="3">Sulfur metabolism; glutathione metabolism.</text>
</comment>
<comment type="similarity">
    <text evidence="4">Belongs to the gamma-glutamyltransferase family.</text>
</comment>
<gene>
    <name evidence="14" type="ORF">PCANC_19830</name>
</gene>
<evidence type="ECO:0000256" key="11">
    <source>
        <dbReference type="PIRSR" id="PIRSR600101-1"/>
    </source>
</evidence>
<keyword evidence="5" id="KW-0645">Protease</keyword>
<dbReference type="GO" id="GO:0036374">
    <property type="term" value="F:glutathione hydrolase activity"/>
    <property type="evidence" value="ECO:0007669"/>
    <property type="project" value="UniProtKB-EC"/>
</dbReference>
<dbReference type="STRING" id="200324.A0A2N5UA33"/>
<evidence type="ECO:0000256" key="10">
    <source>
        <dbReference type="ARBA" id="ARBA00047417"/>
    </source>
</evidence>
<dbReference type="PRINTS" id="PR01210">
    <property type="entry name" value="GGTRANSPTASE"/>
</dbReference>
<comment type="catalytic activity">
    <reaction evidence="2">
        <text>glutathione + H2O = L-cysteinylglycine + L-glutamate</text>
        <dbReference type="Rhea" id="RHEA:28807"/>
        <dbReference type="ChEBI" id="CHEBI:15377"/>
        <dbReference type="ChEBI" id="CHEBI:29985"/>
        <dbReference type="ChEBI" id="CHEBI:57925"/>
        <dbReference type="ChEBI" id="CHEBI:61694"/>
        <dbReference type="EC" id="3.4.19.13"/>
    </reaction>
</comment>
<dbReference type="PANTHER" id="PTHR11686">
    <property type="entry name" value="GAMMA GLUTAMYL TRANSPEPTIDASE"/>
    <property type="match status" value="1"/>
</dbReference>
<dbReference type="Pfam" id="PF01019">
    <property type="entry name" value="G_glu_transpept"/>
    <property type="match status" value="2"/>
</dbReference>
<dbReference type="Gene3D" id="3.60.20.40">
    <property type="match status" value="1"/>
</dbReference>
<protein>
    <recommendedName>
        <fullName evidence="16">Gamma-glutamyltransferase</fullName>
    </recommendedName>
</protein>
<dbReference type="InterPro" id="IPR043138">
    <property type="entry name" value="GGT_lsub"/>
</dbReference>
<evidence type="ECO:0000256" key="13">
    <source>
        <dbReference type="SAM" id="MobiDB-lite"/>
    </source>
</evidence>
<feature type="binding site" evidence="12">
    <location>
        <position position="30"/>
    </location>
    <ligand>
        <name>L-glutamate</name>
        <dbReference type="ChEBI" id="CHEBI:29985"/>
    </ligand>
</feature>
<feature type="binding site" evidence="12">
    <location>
        <position position="427"/>
    </location>
    <ligand>
        <name>L-glutamate</name>
        <dbReference type="ChEBI" id="CHEBI:29985"/>
    </ligand>
</feature>
<proteinExistence type="inferred from homology"/>
<feature type="binding site" evidence="12">
    <location>
        <begin position="375"/>
        <end position="376"/>
    </location>
    <ligand>
        <name>L-glutamate</name>
        <dbReference type="ChEBI" id="CHEBI:29985"/>
    </ligand>
</feature>
<evidence type="ECO:0000256" key="1">
    <source>
        <dbReference type="ARBA" id="ARBA00001049"/>
    </source>
</evidence>
<evidence type="ECO:0000313" key="14">
    <source>
        <dbReference type="EMBL" id="PLW34568.1"/>
    </source>
</evidence>
<evidence type="ECO:0000256" key="2">
    <source>
        <dbReference type="ARBA" id="ARBA00001089"/>
    </source>
</evidence>
<evidence type="ECO:0000256" key="4">
    <source>
        <dbReference type="ARBA" id="ARBA00009381"/>
    </source>
</evidence>
<dbReference type="GO" id="GO:0006751">
    <property type="term" value="P:glutathione catabolic process"/>
    <property type="evidence" value="ECO:0007669"/>
    <property type="project" value="InterPro"/>
</dbReference>
<dbReference type="GO" id="GO:0006508">
    <property type="term" value="P:proteolysis"/>
    <property type="evidence" value="ECO:0007669"/>
    <property type="project" value="UniProtKB-KW"/>
</dbReference>
<dbReference type="GO" id="GO:0000324">
    <property type="term" value="C:fungal-type vacuole"/>
    <property type="evidence" value="ECO:0007669"/>
    <property type="project" value="TreeGrafter"/>
</dbReference>
<dbReference type="FunFam" id="3.60.20.40:FF:000001">
    <property type="entry name" value="Gamma-glutamyltranspeptidase 1"/>
    <property type="match status" value="1"/>
</dbReference>
<evidence type="ECO:0000256" key="8">
    <source>
        <dbReference type="ARBA" id="ARBA00023180"/>
    </source>
</evidence>
<dbReference type="AlphaFoldDB" id="A0A2N5UA33"/>
<dbReference type="OrthoDB" id="1081007at2759"/>
<keyword evidence="7" id="KW-0378">Hydrolase</keyword>
<sequence length="523" mass="58447">MVIKPPPTSPQCQQSGPGHTSCSPITINFRETIPNGELYFKSFKLNSKTSETGGMAIGIPGELAGYHAAYERFGGGVSWKRIFEPSIQLAKNFSVGSILASKLSTEDVQSWIKTKPEWLRTFQPQYPQLTRSGDWIQRPHYSQTLKTIAEQGIQPFYHGQIAQQLVKTINREGGKVSIRDFQTYEPVVDRAINTTYHGYNVWTVGPPSSGVMLLHILNLLERFSLHEHPRTSLSEHRFVEALKFAGAARTELGDPRFMNKTQLARIDQIISKEYGQSISKRIDDNHTHDYSYYQPKYDLVQDHGTTHMSVVDRFGSAVSLTSTVNLYFGSTVMDPDNGIILNDQNDDFSVPGKANAFQLFSSPLNYPVTGKRPLSSMAPIIVDYLHPQQQQQQQQQQEGQPIINTIQHLPLAHPQAEFFCALGASGGSRIYGAVAGTFLKLLWGYDISHAIEDPRIHHQLLPNELSVEKGYEEIYLAGLRARGHNITIIPDAKSVVNGIYKRIADDTLYASSDSRKNGVPAAY</sequence>
<evidence type="ECO:0000256" key="3">
    <source>
        <dbReference type="ARBA" id="ARBA00005115"/>
    </source>
</evidence>
<keyword evidence="6" id="KW-0808">Transferase</keyword>
<name>A0A2N5UA33_9BASI</name>
<evidence type="ECO:0000256" key="6">
    <source>
        <dbReference type="ARBA" id="ARBA00022679"/>
    </source>
</evidence>
<dbReference type="PROSITE" id="PS00462">
    <property type="entry name" value="G_GLU_TRANSPEPTIDASE"/>
    <property type="match status" value="1"/>
</dbReference>
<evidence type="ECO:0000256" key="7">
    <source>
        <dbReference type="ARBA" id="ARBA00022801"/>
    </source>
</evidence>
<dbReference type="GO" id="GO:0103068">
    <property type="term" value="F:leukotriene C4 gamma-glutamyl transferase activity"/>
    <property type="evidence" value="ECO:0007669"/>
    <property type="project" value="UniProtKB-EC"/>
</dbReference>
<evidence type="ECO:0000256" key="5">
    <source>
        <dbReference type="ARBA" id="ARBA00022670"/>
    </source>
</evidence>
<evidence type="ECO:0000313" key="15">
    <source>
        <dbReference type="Proteomes" id="UP000235388"/>
    </source>
</evidence>
<dbReference type="Proteomes" id="UP000235388">
    <property type="component" value="Unassembled WGS sequence"/>
</dbReference>
<keyword evidence="9" id="KW-0012">Acyltransferase</keyword>
<keyword evidence="8" id="KW-0325">Glycoprotein</keyword>
<dbReference type="InterPro" id="IPR055262">
    <property type="entry name" value="GGT_CS"/>
</dbReference>
<feature type="active site" description="Nucleophile" evidence="11">
    <location>
        <position position="305"/>
    </location>
</feature>
<comment type="catalytic activity">
    <reaction evidence="10">
        <text>an N-terminal (5-L-glutamyl)-[peptide] + an alpha-amino acid = 5-L-glutamyl amino acid + an N-terminal L-alpha-aminoacyl-[peptide]</text>
        <dbReference type="Rhea" id="RHEA:23904"/>
        <dbReference type="Rhea" id="RHEA-COMP:9780"/>
        <dbReference type="Rhea" id="RHEA-COMP:9795"/>
        <dbReference type="ChEBI" id="CHEBI:77644"/>
        <dbReference type="ChEBI" id="CHEBI:78597"/>
        <dbReference type="ChEBI" id="CHEBI:78599"/>
        <dbReference type="ChEBI" id="CHEBI:78608"/>
        <dbReference type="EC" id="2.3.2.2"/>
    </reaction>
</comment>
<dbReference type="PANTHER" id="PTHR11686:SF9">
    <property type="entry name" value="RE13973P"/>
    <property type="match status" value="1"/>
</dbReference>
<feature type="binding site" evidence="12">
    <location>
        <position position="347"/>
    </location>
    <ligand>
        <name>L-glutamate</name>
        <dbReference type="ChEBI" id="CHEBI:29985"/>
    </ligand>
</feature>
<keyword evidence="15" id="KW-1185">Reference proteome</keyword>
<dbReference type="EMBL" id="PGCJ01000274">
    <property type="protein sequence ID" value="PLW34568.1"/>
    <property type="molecule type" value="Genomic_DNA"/>
</dbReference>
<dbReference type="SUPFAM" id="SSF56235">
    <property type="entry name" value="N-terminal nucleophile aminohydrolases (Ntn hydrolases)"/>
    <property type="match status" value="1"/>
</dbReference>
<dbReference type="InterPro" id="IPR043137">
    <property type="entry name" value="GGT_ssub_C"/>
</dbReference>
<evidence type="ECO:0000256" key="12">
    <source>
        <dbReference type="PIRSR" id="PIRSR600101-2"/>
    </source>
</evidence>
<accession>A0A2N5UA33</accession>
<feature type="region of interest" description="Disordered" evidence="13">
    <location>
        <begin position="1"/>
        <end position="20"/>
    </location>
</feature>
<dbReference type="InterPro" id="IPR000101">
    <property type="entry name" value="GGT_peptidase"/>
</dbReference>
<feature type="binding site" evidence="12">
    <location>
        <begin position="323"/>
        <end position="325"/>
    </location>
    <ligand>
        <name>L-glutamate</name>
        <dbReference type="ChEBI" id="CHEBI:29985"/>
    </ligand>
</feature>
<comment type="caution">
    <text evidence="14">The sequence shown here is derived from an EMBL/GenBank/DDBJ whole genome shotgun (WGS) entry which is preliminary data.</text>
</comment>
<dbReference type="InterPro" id="IPR029055">
    <property type="entry name" value="Ntn_hydrolases_N"/>
</dbReference>
<dbReference type="FunFam" id="1.10.246.130:FF:000005">
    <property type="entry name" value="Gamma-glutamyltranspeptidase 1, putative"/>
    <property type="match status" value="1"/>
</dbReference>
<evidence type="ECO:0008006" key="16">
    <source>
        <dbReference type="Google" id="ProtNLM"/>
    </source>
</evidence>